<dbReference type="EMBL" id="FOXH01000004">
    <property type="protein sequence ID" value="SFP64315.1"/>
    <property type="molecule type" value="Genomic_DNA"/>
</dbReference>
<organism evidence="1 2">
    <name type="scientific">Pseudarcicella hirudinis</name>
    <dbReference type="NCBI Taxonomy" id="1079859"/>
    <lineage>
        <taxon>Bacteria</taxon>
        <taxon>Pseudomonadati</taxon>
        <taxon>Bacteroidota</taxon>
        <taxon>Cytophagia</taxon>
        <taxon>Cytophagales</taxon>
        <taxon>Flectobacillaceae</taxon>
        <taxon>Pseudarcicella</taxon>
    </lineage>
</organism>
<evidence type="ECO:0000313" key="2">
    <source>
        <dbReference type="Proteomes" id="UP000199306"/>
    </source>
</evidence>
<protein>
    <submittedName>
        <fullName evidence="1">Lycopene beta-cyclase</fullName>
    </submittedName>
</protein>
<dbReference type="InterPro" id="IPR036188">
    <property type="entry name" value="FAD/NAD-bd_sf"/>
</dbReference>
<dbReference type="OrthoDB" id="24355at2"/>
<reference evidence="1 2" key="1">
    <citation type="submission" date="2016-10" db="EMBL/GenBank/DDBJ databases">
        <authorList>
            <person name="de Groot N.N."/>
        </authorList>
    </citation>
    <scope>NUCLEOTIDE SEQUENCE [LARGE SCALE GENOMIC DNA]</scope>
    <source>
        <strain evidence="2">E92,LMG 26720,CCM 7988</strain>
    </source>
</reference>
<dbReference type="AlphaFoldDB" id="A0A1I5S0K6"/>
<keyword evidence="2" id="KW-1185">Reference proteome</keyword>
<sequence>MDIDNSSASFSGNIPPEYDFIISGGGMAGLSLAYYLHQSSLRDNSVLIIDRESKDRNDHTWCFWEKEDSVFEEIIFRKWNGVWFHGSNHFSKWLNLGDYQYKMLRGIDFYEYVKKTIRTNPDFQLLKADILGMEEVDGQMQVKTSVGNFRSKHMVFDSTYRSAYDNPSYNNMLQHFMGWTIETEKPVFKPEEPTLFDFRTDQKNECRFMYVLPHSAQKALIEFTVFSDNILKETDYQHYLKSYIQNILKSEAPETALNTYKITETEFGIIPMSDEPHQINPVPGILRIGTAGGFVKSSTGYSFQRTQRKLKKLVEMLEQSEGNFQSIDWHKNLQRSGYIPTWNSYLDSILLRVMLKKKHPSDDIFTRLFSKNTPSVILKFLDEDTSFKEELSIMRTVPTLVFLRSAFIIALKKFFSGD</sequence>
<dbReference type="SUPFAM" id="SSF51905">
    <property type="entry name" value="FAD/NAD(P)-binding domain"/>
    <property type="match status" value="1"/>
</dbReference>
<dbReference type="Gene3D" id="3.50.50.60">
    <property type="entry name" value="FAD/NAD(P)-binding domain"/>
    <property type="match status" value="1"/>
</dbReference>
<dbReference type="Pfam" id="PF05834">
    <property type="entry name" value="Lycopene_cycl"/>
    <property type="match status" value="1"/>
</dbReference>
<dbReference type="RefSeq" id="WP_092015980.1">
    <property type="nucleotide sequence ID" value="NZ_FOXH01000004.1"/>
</dbReference>
<name>A0A1I5S0K6_9BACT</name>
<dbReference type="STRING" id="1079859.SAMN04515674_104345"/>
<dbReference type="Proteomes" id="UP000199306">
    <property type="component" value="Unassembled WGS sequence"/>
</dbReference>
<proteinExistence type="predicted"/>
<gene>
    <name evidence="1" type="ORF">SAMN04515674_104345</name>
</gene>
<evidence type="ECO:0000313" key="1">
    <source>
        <dbReference type="EMBL" id="SFP64315.1"/>
    </source>
</evidence>
<accession>A0A1I5S0K6</accession>